<organism evidence="1 2">
    <name type="scientific">Deinococcus arboris</name>
    <dbReference type="NCBI Taxonomy" id="2682977"/>
    <lineage>
        <taxon>Bacteria</taxon>
        <taxon>Thermotogati</taxon>
        <taxon>Deinococcota</taxon>
        <taxon>Deinococci</taxon>
        <taxon>Deinococcales</taxon>
        <taxon>Deinococcaceae</taxon>
        <taxon>Deinococcus</taxon>
    </lineage>
</organism>
<evidence type="ECO:0000313" key="1">
    <source>
        <dbReference type="EMBL" id="MVN88286.1"/>
    </source>
</evidence>
<proteinExistence type="predicted"/>
<gene>
    <name evidence="1" type="ORF">GO986_16190</name>
</gene>
<protein>
    <submittedName>
        <fullName evidence="1">Uncharacterized protein</fullName>
    </submittedName>
</protein>
<reference evidence="1 2" key="1">
    <citation type="submission" date="2019-12" db="EMBL/GenBank/DDBJ databases">
        <title>Deinococcus sp. HMF7620 Genome sequencing and assembly.</title>
        <authorList>
            <person name="Kang H."/>
            <person name="Kim H."/>
            <person name="Joh K."/>
        </authorList>
    </citation>
    <scope>NUCLEOTIDE SEQUENCE [LARGE SCALE GENOMIC DNA]</scope>
    <source>
        <strain evidence="1 2">HMF7620</strain>
    </source>
</reference>
<comment type="caution">
    <text evidence="1">The sequence shown here is derived from an EMBL/GenBank/DDBJ whole genome shotgun (WGS) entry which is preliminary data.</text>
</comment>
<sequence length="122" mass="13401">MSRTKKKTEPAPFAGLLERVTVAEVPDQEEDVTYALDREAGTAVVNVRPDVDPEARHTAQLRGALKLTLSGYGAYNEAITRKYDRFPSEQDLHDQAEADALDALEPLLLQVHPYTPAPASEA</sequence>
<keyword evidence="2" id="KW-1185">Reference proteome</keyword>
<evidence type="ECO:0000313" key="2">
    <source>
        <dbReference type="Proteomes" id="UP000483286"/>
    </source>
</evidence>
<dbReference type="EMBL" id="WQLB01000026">
    <property type="protein sequence ID" value="MVN88286.1"/>
    <property type="molecule type" value="Genomic_DNA"/>
</dbReference>
<name>A0A7C9IDF3_9DEIO</name>
<dbReference type="Proteomes" id="UP000483286">
    <property type="component" value="Unassembled WGS sequence"/>
</dbReference>
<accession>A0A7C9IDF3</accession>
<dbReference type="AlphaFoldDB" id="A0A7C9IDF3"/>
<dbReference type="RefSeq" id="WP_157460347.1">
    <property type="nucleotide sequence ID" value="NZ_WQLB01000026.1"/>
</dbReference>